<name>A0ABQ2DF69_9MICC</name>
<protein>
    <submittedName>
        <fullName evidence="2">Uncharacterized protein</fullName>
    </submittedName>
</protein>
<keyword evidence="3" id="KW-1185">Reference proteome</keyword>
<proteinExistence type="predicted"/>
<accession>A0ABQ2DF69</accession>
<organism evidence="2 3">
    <name type="scientific">Glutamicibacter ardleyensis</name>
    <dbReference type="NCBI Taxonomy" id="225894"/>
    <lineage>
        <taxon>Bacteria</taxon>
        <taxon>Bacillati</taxon>
        <taxon>Actinomycetota</taxon>
        <taxon>Actinomycetes</taxon>
        <taxon>Micrococcales</taxon>
        <taxon>Micrococcaceae</taxon>
        <taxon>Glutamicibacter</taxon>
    </lineage>
</organism>
<feature type="region of interest" description="Disordered" evidence="1">
    <location>
        <begin position="65"/>
        <end position="90"/>
    </location>
</feature>
<dbReference type="GeneID" id="303303721"/>
<dbReference type="Proteomes" id="UP000606115">
    <property type="component" value="Unassembled WGS sequence"/>
</dbReference>
<dbReference type="EMBL" id="BMKX01000002">
    <property type="protein sequence ID" value="GGJ55873.1"/>
    <property type="molecule type" value="Genomic_DNA"/>
</dbReference>
<evidence type="ECO:0000313" key="3">
    <source>
        <dbReference type="Proteomes" id="UP000606115"/>
    </source>
</evidence>
<comment type="caution">
    <text evidence="2">The sequence shown here is derived from an EMBL/GenBank/DDBJ whole genome shotgun (WGS) entry which is preliminary data.</text>
</comment>
<sequence length="90" mass="10363">MTAPFTPQYIEYEQDGQWWLDLLIPGAGYRTYGPYTQRTDQCPRCQNPEFVVTNGTGQCPRCNHQWEQPQHPEPSPGQVGHISINTRDTQ</sequence>
<gene>
    <name evidence="2" type="ORF">GCM10007173_13410</name>
</gene>
<evidence type="ECO:0000256" key="1">
    <source>
        <dbReference type="SAM" id="MobiDB-lite"/>
    </source>
</evidence>
<evidence type="ECO:0000313" key="2">
    <source>
        <dbReference type="EMBL" id="GGJ55873.1"/>
    </source>
</evidence>
<dbReference type="RefSeq" id="WP_188684587.1">
    <property type="nucleotide sequence ID" value="NZ_BMKX01000002.1"/>
</dbReference>
<reference evidence="3" key="1">
    <citation type="journal article" date="2019" name="Int. J. Syst. Evol. Microbiol.">
        <title>The Global Catalogue of Microorganisms (GCM) 10K type strain sequencing project: providing services to taxonomists for standard genome sequencing and annotation.</title>
        <authorList>
            <consortium name="The Broad Institute Genomics Platform"/>
            <consortium name="The Broad Institute Genome Sequencing Center for Infectious Disease"/>
            <person name="Wu L."/>
            <person name="Ma J."/>
        </authorList>
    </citation>
    <scope>NUCLEOTIDE SEQUENCE [LARGE SCALE GENOMIC DNA]</scope>
    <source>
        <strain evidence="3">CGMCC 1.3685</strain>
    </source>
</reference>